<comment type="caution">
    <text evidence="1">The sequence shown here is derived from an EMBL/GenBank/DDBJ whole genome shotgun (WGS) entry which is preliminary data.</text>
</comment>
<accession>A0ACC0PNH5</accession>
<protein>
    <submittedName>
        <fullName evidence="1">Uncharacterized protein</fullName>
    </submittedName>
</protein>
<keyword evidence="2" id="KW-1185">Reference proteome</keyword>
<sequence length="396" mass="45002">MATENSSACRRLKNSKQTSHSPLSTEDSLRLPHLPLEIIIEVLSRLPVKSLLRFRCVSKSWRSLISQPEFAKTHLRLASTNTDYTLHRLLLCSSLYFKSCSLYSILNEKSDTAVELDCPLKGAHSTIWIVGCCYGLVCIAAGNEVSIWNPSTRKSKRLPNVKMANLYRGTYGFDRGMYGFGYDESIDDYKVVGAFHDVGNSGFEAEVKVYSLRTNSWRRIGGFPDRIPLTPHGSGTCVSGALHWFSTGDCRRIIVSLDLVKETYGEVSEPDYRDGILHQVWLDALNGCLCVLGTYRDFVDVWVMKEYGTRESWTKFVVIPYVSHPCDNLSRPLLWTLKNGEVLMRTYTHLVRYNPKDGTFNYPVFWYIVCSYVESLFSPDIDAESGIQRQQPQCQC</sequence>
<name>A0ACC0PNH5_RHOML</name>
<evidence type="ECO:0000313" key="2">
    <source>
        <dbReference type="Proteomes" id="UP001062846"/>
    </source>
</evidence>
<organism evidence="1 2">
    <name type="scientific">Rhododendron molle</name>
    <name type="common">Chinese azalea</name>
    <name type="synonym">Azalea mollis</name>
    <dbReference type="NCBI Taxonomy" id="49168"/>
    <lineage>
        <taxon>Eukaryota</taxon>
        <taxon>Viridiplantae</taxon>
        <taxon>Streptophyta</taxon>
        <taxon>Embryophyta</taxon>
        <taxon>Tracheophyta</taxon>
        <taxon>Spermatophyta</taxon>
        <taxon>Magnoliopsida</taxon>
        <taxon>eudicotyledons</taxon>
        <taxon>Gunneridae</taxon>
        <taxon>Pentapetalae</taxon>
        <taxon>asterids</taxon>
        <taxon>Ericales</taxon>
        <taxon>Ericaceae</taxon>
        <taxon>Ericoideae</taxon>
        <taxon>Rhodoreae</taxon>
        <taxon>Rhododendron</taxon>
    </lineage>
</organism>
<evidence type="ECO:0000313" key="1">
    <source>
        <dbReference type="EMBL" id="KAI8566674.1"/>
    </source>
</evidence>
<proteinExistence type="predicted"/>
<dbReference type="Proteomes" id="UP001062846">
    <property type="component" value="Chromosome 2"/>
</dbReference>
<reference evidence="1" key="1">
    <citation type="submission" date="2022-02" db="EMBL/GenBank/DDBJ databases">
        <title>Plant Genome Project.</title>
        <authorList>
            <person name="Zhang R.-G."/>
        </authorList>
    </citation>
    <scope>NUCLEOTIDE SEQUENCE</scope>
    <source>
        <strain evidence="1">AT1</strain>
    </source>
</reference>
<gene>
    <name evidence="1" type="ORF">RHMOL_Rhmol02G0060300</name>
</gene>
<dbReference type="EMBL" id="CM046389">
    <property type="protein sequence ID" value="KAI8566674.1"/>
    <property type="molecule type" value="Genomic_DNA"/>
</dbReference>